<accession>A0A2N9GF41</accession>
<dbReference type="InterPro" id="IPR004320">
    <property type="entry name" value="BPS1_pln"/>
</dbReference>
<evidence type="ECO:0000256" key="1">
    <source>
        <dbReference type="SAM" id="Coils"/>
    </source>
</evidence>
<dbReference type="Pfam" id="PF03087">
    <property type="entry name" value="BPS1"/>
    <property type="match status" value="1"/>
</dbReference>
<reference evidence="2" key="1">
    <citation type="submission" date="2018-02" db="EMBL/GenBank/DDBJ databases">
        <authorList>
            <person name="Cohen D.B."/>
            <person name="Kent A.D."/>
        </authorList>
    </citation>
    <scope>NUCLEOTIDE SEQUENCE</scope>
</reference>
<name>A0A2N9GF41_FAGSY</name>
<dbReference type="PANTHER" id="PTHR33070:SF129">
    <property type="entry name" value="DUF241 DOMAIN PROTEIN"/>
    <property type="match status" value="1"/>
</dbReference>
<feature type="coiled-coil region" evidence="1">
    <location>
        <begin position="249"/>
        <end position="283"/>
    </location>
</feature>
<dbReference type="AlphaFoldDB" id="A0A2N9GF41"/>
<dbReference type="EMBL" id="OIVN01001842">
    <property type="protein sequence ID" value="SPC98183.1"/>
    <property type="molecule type" value="Genomic_DNA"/>
</dbReference>
<proteinExistence type="predicted"/>
<evidence type="ECO:0000313" key="2">
    <source>
        <dbReference type="EMBL" id="SPC98183.1"/>
    </source>
</evidence>
<organism evidence="2">
    <name type="scientific">Fagus sylvatica</name>
    <name type="common">Beechnut</name>
    <dbReference type="NCBI Taxonomy" id="28930"/>
    <lineage>
        <taxon>Eukaryota</taxon>
        <taxon>Viridiplantae</taxon>
        <taxon>Streptophyta</taxon>
        <taxon>Embryophyta</taxon>
        <taxon>Tracheophyta</taxon>
        <taxon>Spermatophyta</taxon>
        <taxon>Magnoliopsida</taxon>
        <taxon>eudicotyledons</taxon>
        <taxon>Gunneridae</taxon>
        <taxon>Pentapetalae</taxon>
        <taxon>rosids</taxon>
        <taxon>fabids</taxon>
        <taxon>Fagales</taxon>
        <taxon>Fagaceae</taxon>
        <taxon>Fagus</taxon>
    </lineage>
</organism>
<dbReference type="GO" id="GO:0048367">
    <property type="term" value="P:shoot system development"/>
    <property type="evidence" value="ECO:0007669"/>
    <property type="project" value="InterPro"/>
</dbReference>
<protein>
    <submittedName>
        <fullName evidence="2">Uncharacterized protein</fullName>
    </submittedName>
</protein>
<dbReference type="GO" id="GO:0048364">
    <property type="term" value="P:root development"/>
    <property type="evidence" value="ECO:0007669"/>
    <property type="project" value="InterPro"/>
</dbReference>
<keyword evidence="1" id="KW-0175">Coiled coil</keyword>
<dbReference type="PANTHER" id="PTHR33070">
    <property type="entry name" value="OS06G0725500 PROTEIN"/>
    <property type="match status" value="1"/>
</dbReference>
<sequence>MAASPVNPKSFQHTRSNSFPIRTHPLISEFNEQLSKLRDFEPTSSSTTSICQKINGLQDLHDCVDKLLLLPCTQALAKEQHGKWVNEMLDGSVRLLDVCSIARDALLQTEECTRELQSTLRRRHGCKMELTKEVAKYLTSRKVAKKAMHKALKGTQSKFSHKNIEDLAIISMSKELEAVTLIVFESLLTCIAKPKLQSKSSSWLLISKLVHPKRVACECAETNANEFQMVDAALEFLISQKTSKYSEHIENAQNCLGKLEINIQDLEEVLENLSRRLVKTRVSLLNILNH</sequence>
<gene>
    <name evidence="2" type="ORF">FSB_LOCUS26065</name>
</gene>